<evidence type="ECO:0000256" key="3">
    <source>
        <dbReference type="ARBA" id="ARBA00022695"/>
    </source>
</evidence>
<evidence type="ECO:0000259" key="11">
    <source>
        <dbReference type="PROSITE" id="PS50878"/>
    </source>
</evidence>
<dbReference type="RefSeq" id="WP_206295551.1">
    <property type="nucleotide sequence ID" value="NZ_CP063458.1"/>
</dbReference>
<feature type="compositionally biased region" description="Pro residues" evidence="10">
    <location>
        <begin position="50"/>
        <end position="60"/>
    </location>
</feature>
<protein>
    <recommendedName>
        <fullName evidence="1">RNA-directed DNA polymerase</fullName>
        <ecNumber evidence="1">2.7.7.49</ecNumber>
    </recommendedName>
</protein>
<keyword evidence="4" id="KW-0479">Metal-binding</keyword>
<dbReference type="EC" id="2.7.7.49" evidence="1"/>
<name>A0A7M2X3L8_9BACT</name>
<feature type="region of interest" description="Disordered" evidence="10">
    <location>
        <begin position="12"/>
        <end position="62"/>
    </location>
</feature>
<dbReference type="PANTHER" id="PTHR34047:SF7">
    <property type="entry name" value="RNA-DIRECTED DNA POLYMERASE"/>
    <property type="match status" value="1"/>
</dbReference>
<keyword evidence="13" id="KW-1185">Reference proteome</keyword>
<keyword evidence="6 12" id="KW-0695">RNA-directed DNA polymerase</keyword>
<accession>A0A7M2X3L8</accession>
<feature type="domain" description="Reverse transcriptase" evidence="11">
    <location>
        <begin position="295"/>
        <end position="527"/>
    </location>
</feature>
<proteinExistence type="inferred from homology"/>
<evidence type="ECO:0000256" key="9">
    <source>
        <dbReference type="SAM" id="Coils"/>
    </source>
</evidence>
<dbReference type="KEGG" id="hbs:IPV69_13025"/>
<evidence type="ECO:0000256" key="2">
    <source>
        <dbReference type="ARBA" id="ARBA00022679"/>
    </source>
</evidence>
<dbReference type="GO" id="GO:0046872">
    <property type="term" value="F:metal ion binding"/>
    <property type="evidence" value="ECO:0007669"/>
    <property type="project" value="UniProtKB-KW"/>
</dbReference>
<dbReference type="InterPro" id="IPR051083">
    <property type="entry name" value="GrpII_Intron_Splice-Mob/Def"/>
</dbReference>
<dbReference type="InterPro" id="IPR000123">
    <property type="entry name" value="Reverse_transcriptase_msDNA"/>
</dbReference>
<feature type="coiled-coil region" evidence="9">
    <location>
        <begin position="213"/>
        <end position="240"/>
    </location>
</feature>
<reference evidence="12 13" key="1">
    <citation type="submission" date="2020-10" db="EMBL/GenBank/DDBJ databases">
        <title>Wide distribution of Phycisphaera-like planctomycetes from WD2101 soil group in peatlands and genome analysis of the first cultivated representative.</title>
        <authorList>
            <person name="Dedysh S.N."/>
            <person name="Beletsky A.V."/>
            <person name="Ivanova A."/>
            <person name="Kulichevskaya I.S."/>
            <person name="Suzina N.E."/>
            <person name="Philippov D.A."/>
            <person name="Rakitin A.L."/>
            <person name="Mardanov A.V."/>
            <person name="Ravin N.V."/>
        </authorList>
    </citation>
    <scope>NUCLEOTIDE SEQUENCE [LARGE SCALE GENOMIC DNA]</scope>
    <source>
        <strain evidence="12 13">M1803</strain>
    </source>
</reference>
<keyword evidence="2" id="KW-0808">Transferase</keyword>
<dbReference type="PROSITE" id="PS50878">
    <property type="entry name" value="RT_POL"/>
    <property type="match status" value="1"/>
</dbReference>
<evidence type="ECO:0000256" key="8">
    <source>
        <dbReference type="ARBA" id="ARBA00048173"/>
    </source>
</evidence>
<dbReference type="InterPro" id="IPR000477">
    <property type="entry name" value="RT_dom"/>
</dbReference>
<gene>
    <name evidence="12" type="ORF">IPV69_13025</name>
</gene>
<keyword evidence="5" id="KW-0460">Magnesium</keyword>
<evidence type="ECO:0000256" key="6">
    <source>
        <dbReference type="ARBA" id="ARBA00022918"/>
    </source>
</evidence>
<dbReference type="Proteomes" id="UP000593765">
    <property type="component" value="Chromosome"/>
</dbReference>
<evidence type="ECO:0000256" key="10">
    <source>
        <dbReference type="SAM" id="MobiDB-lite"/>
    </source>
</evidence>
<evidence type="ECO:0000256" key="4">
    <source>
        <dbReference type="ARBA" id="ARBA00022723"/>
    </source>
</evidence>
<evidence type="ECO:0000313" key="12">
    <source>
        <dbReference type="EMBL" id="QOV92219.1"/>
    </source>
</evidence>
<evidence type="ECO:0000313" key="13">
    <source>
        <dbReference type="Proteomes" id="UP000593765"/>
    </source>
</evidence>
<dbReference type="CDD" id="cd03487">
    <property type="entry name" value="RT_Bac_retron_II"/>
    <property type="match status" value="1"/>
</dbReference>
<dbReference type="AlphaFoldDB" id="A0A7M2X3L8"/>
<dbReference type="GO" id="GO:0003723">
    <property type="term" value="F:RNA binding"/>
    <property type="evidence" value="ECO:0007669"/>
    <property type="project" value="InterPro"/>
</dbReference>
<comment type="catalytic activity">
    <reaction evidence="8">
        <text>DNA(n) + a 2'-deoxyribonucleoside 5'-triphosphate = DNA(n+1) + diphosphate</text>
        <dbReference type="Rhea" id="RHEA:22508"/>
        <dbReference type="Rhea" id="RHEA-COMP:17339"/>
        <dbReference type="Rhea" id="RHEA-COMP:17340"/>
        <dbReference type="ChEBI" id="CHEBI:33019"/>
        <dbReference type="ChEBI" id="CHEBI:61560"/>
        <dbReference type="ChEBI" id="CHEBI:173112"/>
        <dbReference type="EC" id="2.7.7.49"/>
    </reaction>
</comment>
<sequence length="598" mass="64589">MGLLNWIKKLVSGKSPGRPSGGQSASDLAREFGQTIDPGLLAGQGSQPPVNQPPTVPPQRPTVVKVPANWISTGQAPSSATNTPNSAAASTIPYASLALRAAVPPAPANRLSPSPAESFDYDLGPFAPISADDLRTGADRLKNNWNNLWLFGRSNRIPPADDPRTKLIDRAMITEGLLTPQELAEIHAVGQAYDAARPDLQVELAKAQVAVTLPEQERAERKARKQAEAAERKRKHAEAVALRKQADIIFLGRGVSNQLHDRVSDVAKLTAIGLPALSTPADVAAAMDLPVSRLRWLAYHSDAATVSHYVRFTVPKRSGGTRQLAAPHDSLAETQQWILANVLSRVPTHDAAHGFVPGRSTVTNAMPHVGKPLVINCDLRDFFPTISFGRVRGIFKQLGYSPAVATIFALLCTESPRQEVVYAGKTFHVATGPRALPQGACTSPAVSNLASRRLDSRLAGICRKLGFTYTRYADDLTFSGDAALNDKVGYLLARVRHIADDEGFAVNEKKTRVQRPHVAQKVTGIVVNDRAGVPRDVVRRLRAILHKAGKEGLAAQNRENIPHFEAWLRGMIAYVHMVNPKQAKPLAEAMGRIAPTTT</sequence>
<dbReference type="EMBL" id="CP063458">
    <property type="protein sequence ID" value="QOV92219.1"/>
    <property type="molecule type" value="Genomic_DNA"/>
</dbReference>
<keyword evidence="3" id="KW-0548">Nucleotidyltransferase</keyword>
<keyword evidence="9" id="KW-0175">Coiled coil</keyword>
<organism evidence="12 13">
    <name type="scientific">Humisphaera borealis</name>
    <dbReference type="NCBI Taxonomy" id="2807512"/>
    <lineage>
        <taxon>Bacteria</taxon>
        <taxon>Pseudomonadati</taxon>
        <taxon>Planctomycetota</taxon>
        <taxon>Phycisphaerae</taxon>
        <taxon>Tepidisphaerales</taxon>
        <taxon>Tepidisphaeraceae</taxon>
        <taxon>Humisphaera</taxon>
    </lineage>
</organism>
<comment type="similarity">
    <text evidence="7">Belongs to the bacterial reverse transcriptase family.</text>
</comment>
<dbReference type="Pfam" id="PF00078">
    <property type="entry name" value="RVT_1"/>
    <property type="match status" value="1"/>
</dbReference>
<evidence type="ECO:0000256" key="7">
    <source>
        <dbReference type="ARBA" id="ARBA00034120"/>
    </source>
</evidence>
<dbReference type="GO" id="GO:0003964">
    <property type="term" value="F:RNA-directed DNA polymerase activity"/>
    <property type="evidence" value="ECO:0007669"/>
    <property type="project" value="UniProtKB-KW"/>
</dbReference>
<dbReference type="PANTHER" id="PTHR34047">
    <property type="entry name" value="NUCLEAR INTRON MATURASE 1, MITOCHONDRIAL-RELATED"/>
    <property type="match status" value="1"/>
</dbReference>
<evidence type="ECO:0000256" key="5">
    <source>
        <dbReference type="ARBA" id="ARBA00022842"/>
    </source>
</evidence>
<evidence type="ECO:0000256" key="1">
    <source>
        <dbReference type="ARBA" id="ARBA00012493"/>
    </source>
</evidence>
<dbReference type="PRINTS" id="PR00866">
    <property type="entry name" value="RNADNAPOLMS"/>
</dbReference>